<evidence type="ECO:0000256" key="1">
    <source>
        <dbReference type="ARBA" id="ARBA00004651"/>
    </source>
</evidence>
<sequence>MAKTVPRRRRELGTAPLEGITGREAAPFGWAPLIVLFLVGLTDRIETSITSGALPLLQAEWGFSDTMGGMISTAPLLVGALMAIPAGVLADRFNRTSLIALVVAIWSFVTLGSALAPVFALFFLSRVLLGAADTIDNPASSSLLADYYPPSTRAKVFGWVRLTQYAGLSIGTIFGGVVGQAFGWRWAYACMVIPGLLVAYLCWRLREPSRGFLDQVLARAPRTPVPVPRAGRQGADSDSERPVPIGTQLRYIWRIRTLRYVSGGLVCLSLGLQGILYWVPSLLNREFGIDPAQASLLSSLVGILGVCAGAVFGGWLGGRLHSRVRGGRLLASGLGLLVGSAMLGVALSMDTLVLFVGLLAMSNFLTSIGIPNFFASMADVVRASSRGMSFAVLNFLVIGGSLGPVIVGAISDTFGGSLVLGMYALFPALLMAGLLVLVGRGHFDREAESVLATPQPDEPRPETDRDAR</sequence>
<dbReference type="SUPFAM" id="SSF103473">
    <property type="entry name" value="MFS general substrate transporter"/>
    <property type="match status" value="1"/>
</dbReference>
<keyword evidence="4 7" id="KW-1133">Transmembrane helix</keyword>
<evidence type="ECO:0000259" key="8">
    <source>
        <dbReference type="PROSITE" id="PS50850"/>
    </source>
</evidence>
<feature type="domain" description="Major facilitator superfamily (MFS) profile" evidence="8">
    <location>
        <begin position="32"/>
        <end position="445"/>
    </location>
</feature>
<feature type="transmembrane region" description="Helical" evidence="7">
    <location>
        <begin position="186"/>
        <end position="203"/>
    </location>
</feature>
<evidence type="ECO:0000256" key="2">
    <source>
        <dbReference type="ARBA" id="ARBA00022448"/>
    </source>
</evidence>
<protein>
    <submittedName>
        <fullName evidence="9">MFS transporter</fullName>
    </submittedName>
</protein>
<reference evidence="9 10" key="1">
    <citation type="submission" date="2018-11" db="EMBL/GenBank/DDBJ databases">
        <title>The genome draft of YIM 96095.</title>
        <authorList>
            <person name="Tang S.-K."/>
            <person name="Chunyu W.-X."/>
            <person name="Feng Y.-Z."/>
        </authorList>
    </citation>
    <scope>NUCLEOTIDE SEQUENCE [LARGE SCALE GENOMIC DNA]</scope>
    <source>
        <strain evidence="9 10">YIM 96095</strain>
    </source>
</reference>
<feature type="transmembrane region" description="Helical" evidence="7">
    <location>
        <begin position="329"/>
        <end position="347"/>
    </location>
</feature>
<dbReference type="InterPro" id="IPR044770">
    <property type="entry name" value="MFS_spinster-like"/>
</dbReference>
<keyword evidence="2" id="KW-0813">Transport</keyword>
<dbReference type="InterPro" id="IPR020846">
    <property type="entry name" value="MFS_dom"/>
</dbReference>
<evidence type="ECO:0000256" key="7">
    <source>
        <dbReference type="SAM" id="Phobius"/>
    </source>
</evidence>
<dbReference type="InterPro" id="IPR011701">
    <property type="entry name" value="MFS"/>
</dbReference>
<feature type="transmembrane region" description="Helical" evidence="7">
    <location>
        <begin position="416"/>
        <end position="438"/>
    </location>
</feature>
<evidence type="ECO:0000313" key="10">
    <source>
        <dbReference type="Proteomes" id="UP000269198"/>
    </source>
</evidence>
<dbReference type="Proteomes" id="UP000269198">
    <property type="component" value="Unassembled WGS sequence"/>
</dbReference>
<name>A0A3N0EDW6_9ACTN</name>
<accession>A0A3N0EDW6</accession>
<comment type="subcellular location">
    <subcellularLocation>
        <location evidence="1">Cell membrane</location>
        <topology evidence="1">Multi-pass membrane protein</topology>
    </subcellularLocation>
</comment>
<dbReference type="PROSITE" id="PS50850">
    <property type="entry name" value="MFS"/>
    <property type="match status" value="1"/>
</dbReference>
<feature type="region of interest" description="Disordered" evidence="6">
    <location>
        <begin position="448"/>
        <end position="468"/>
    </location>
</feature>
<feature type="transmembrane region" description="Helical" evidence="7">
    <location>
        <begin position="67"/>
        <end position="86"/>
    </location>
</feature>
<dbReference type="OrthoDB" id="9810492at2"/>
<dbReference type="GO" id="GO:0022857">
    <property type="term" value="F:transmembrane transporter activity"/>
    <property type="evidence" value="ECO:0007669"/>
    <property type="project" value="InterPro"/>
</dbReference>
<dbReference type="PANTHER" id="PTHR23505">
    <property type="entry name" value="SPINSTER"/>
    <property type="match status" value="1"/>
</dbReference>
<feature type="transmembrane region" description="Helical" evidence="7">
    <location>
        <begin position="387"/>
        <end position="410"/>
    </location>
</feature>
<comment type="caution">
    <text evidence="9">The sequence shown here is derived from an EMBL/GenBank/DDBJ whole genome shotgun (WGS) entry which is preliminary data.</text>
</comment>
<proteinExistence type="predicted"/>
<evidence type="ECO:0000256" key="6">
    <source>
        <dbReference type="SAM" id="MobiDB-lite"/>
    </source>
</evidence>
<dbReference type="AlphaFoldDB" id="A0A3N0EDW6"/>
<dbReference type="Gene3D" id="1.20.1250.20">
    <property type="entry name" value="MFS general substrate transporter like domains"/>
    <property type="match status" value="1"/>
</dbReference>
<dbReference type="InterPro" id="IPR036259">
    <property type="entry name" value="MFS_trans_sf"/>
</dbReference>
<evidence type="ECO:0000313" key="9">
    <source>
        <dbReference type="EMBL" id="RNL86052.1"/>
    </source>
</evidence>
<evidence type="ECO:0000256" key="3">
    <source>
        <dbReference type="ARBA" id="ARBA00022692"/>
    </source>
</evidence>
<keyword evidence="5 7" id="KW-0472">Membrane</keyword>
<dbReference type="EMBL" id="RJMB01000004">
    <property type="protein sequence ID" value="RNL86052.1"/>
    <property type="molecule type" value="Genomic_DNA"/>
</dbReference>
<feature type="transmembrane region" description="Helical" evidence="7">
    <location>
        <begin position="258"/>
        <end position="279"/>
    </location>
</feature>
<dbReference type="GO" id="GO:0005886">
    <property type="term" value="C:plasma membrane"/>
    <property type="evidence" value="ECO:0007669"/>
    <property type="project" value="UniProtKB-SubCell"/>
</dbReference>
<dbReference type="Pfam" id="PF07690">
    <property type="entry name" value="MFS_1"/>
    <property type="match status" value="1"/>
</dbReference>
<evidence type="ECO:0000256" key="4">
    <source>
        <dbReference type="ARBA" id="ARBA00022989"/>
    </source>
</evidence>
<feature type="compositionally biased region" description="Basic and acidic residues" evidence="6">
    <location>
        <begin position="457"/>
        <end position="468"/>
    </location>
</feature>
<organism evidence="9 10">
    <name type="scientific">Halostreptopolyspora alba</name>
    <dbReference type="NCBI Taxonomy" id="2487137"/>
    <lineage>
        <taxon>Bacteria</taxon>
        <taxon>Bacillati</taxon>
        <taxon>Actinomycetota</taxon>
        <taxon>Actinomycetes</taxon>
        <taxon>Streptosporangiales</taxon>
        <taxon>Nocardiopsidaceae</taxon>
        <taxon>Halostreptopolyspora</taxon>
    </lineage>
</organism>
<dbReference type="RefSeq" id="WP_123200246.1">
    <property type="nucleotide sequence ID" value="NZ_RJMB01000004.1"/>
</dbReference>
<dbReference type="PANTHER" id="PTHR23505:SF79">
    <property type="entry name" value="PROTEIN SPINSTER"/>
    <property type="match status" value="1"/>
</dbReference>
<keyword evidence="3 7" id="KW-0812">Transmembrane</keyword>
<keyword evidence="10" id="KW-1185">Reference proteome</keyword>
<feature type="transmembrane region" description="Helical" evidence="7">
    <location>
        <begin position="353"/>
        <end position="375"/>
    </location>
</feature>
<feature type="transmembrane region" description="Helical" evidence="7">
    <location>
        <begin position="98"/>
        <end position="124"/>
    </location>
</feature>
<feature type="transmembrane region" description="Helical" evidence="7">
    <location>
        <begin position="299"/>
        <end position="317"/>
    </location>
</feature>
<evidence type="ECO:0000256" key="5">
    <source>
        <dbReference type="ARBA" id="ARBA00023136"/>
    </source>
</evidence>
<gene>
    <name evidence="9" type="ORF">EFW17_05810</name>
</gene>